<dbReference type="AlphaFoldDB" id="A0A314YHP2"/>
<dbReference type="EMBL" id="PJQY01001305">
    <property type="protein sequence ID" value="PQQ03814.1"/>
    <property type="molecule type" value="Genomic_DNA"/>
</dbReference>
<organism evidence="2 3">
    <name type="scientific">Prunus yedoensis var. nudiflora</name>
    <dbReference type="NCBI Taxonomy" id="2094558"/>
    <lineage>
        <taxon>Eukaryota</taxon>
        <taxon>Viridiplantae</taxon>
        <taxon>Streptophyta</taxon>
        <taxon>Embryophyta</taxon>
        <taxon>Tracheophyta</taxon>
        <taxon>Spermatophyta</taxon>
        <taxon>Magnoliopsida</taxon>
        <taxon>eudicotyledons</taxon>
        <taxon>Gunneridae</taxon>
        <taxon>Pentapetalae</taxon>
        <taxon>rosids</taxon>
        <taxon>fabids</taxon>
        <taxon>Rosales</taxon>
        <taxon>Rosaceae</taxon>
        <taxon>Amygdaloideae</taxon>
        <taxon>Amygdaleae</taxon>
        <taxon>Prunus</taxon>
    </lineage>
</organism>
<protein>
    <submittedName>
        <fullName evidence="2">Putative disease resistance protein</fullName>
    </submittedName>
</protein>
<sequence length="118" mass="13442">MDKYDEAKEPKELVLVDPLELNNNGYEGEMKGNNPDQEQTIWSFHELKMEIITSHQPNPSFSTSSVSKRMMSRNSSFDHKGVLLHSTTQLTPHHISNLQPTMSSPQSKLDKDYRAAVL</sequence>
<evidence type="ECO:0000256" key="1">
    <source>
        <dbReference type="SAM" id="MobiDB-lite"/>
    </source>
</evidence>
<accession>A0A314YHP2</accession>
<feature type="compositionally biased region" description="Polar residues" evidence="1">
    <location>
        <begin position="94"/>
        <end position="107"/>
    </location>
</feature>
<evidence type="ECO:0000313" key="3">
    <source>
        <dbReference type="Proteomes" id="UP000250321"/>
    </source>
</evidence>
<comment type="caution">
    <text evidence="2">The sequence shown here is derived from an EMBL/GenBank/DDBJ whole genome shotgun (WGS) entry which is preliminary data.</text>
</comment>
<feature type="compositionally biased region" description="Basic and acidic residues" evidence="1">
    <location>
        <begin position="108"/>
        <end position="118"/>
    </location>
</feature>
<name>A0A314YHP2_PRUYE</name>
<dbReference type="Proteomes" id="UP000250321">
    <property type="component" value="Unassembled WGS sequence"/>
</dbReference>
<reference evidence="2 3" key="1">
    <citation type="submission" date="2018-02" db="EMBL/GenBank/DDBJ databases">
        <title>Draft genome of wild Prunus yedoensis var. nudiflora.</title>
        <authorList>
            <person name="Baek S."/>
            <person name="Kim J.-H."/>
            <person name="Choi K."/>
            <person name="Kim G.-B."/>
            <person name="Cho A."/>
            <person name="Jang H."/>
            <person name="Shin C.-H."/>
            <person name="Yu H.-J."/>
            <person name="Mun J.-H."/>
        </authorList>
    </citation>
    <scope>NUCLEOTIDE SEQUENCE [LARGE SCALE GENOMIC DNA]</scope>
    <source>
        <strain evidence="3">cv. Jeju island</strain>
        <tissue evidence="2">Leaf</tissue>
    </source>
</reference>
<feature type="region of interest" description="Disordered" evidence="1">
    <location>
        <begin position="53"/>
        <end position="73"/>
    </location>
</feature>
<gene>
    <name evidence="2" type="ORF">Pyn_01075</name>
</gene>
<keyword evidence="3" id="KW-1185">Reference proteome</keyword>
<proteinExistence type="predicted"/>
<evidence type="ECO:0000313" key="2">
    <source>
        <dbReference type="EMBL" id="PQQ03814.1"/>
    </source>
</evidence>
<feature type="region of interest" description="Disordered" evidence="1">
    <location>
        <begin position="94"/>
        <end position="118"/>
    </location>
</feature>